<dbReference type="Gene3D" id="3.40.50.1820">
    <property type="entry name" value="alpha/beta hydrolase"/>
    <property type="match status" value="1"/>
</dbReference>
<sequence length="329" mass="36592">MMITSPALFVSFSLLLVLTACVPSGDQNEQDPDISGFSATEIAAQDDPTIPVPFTGQIVRFSLTSEFVDARLMDVWLPDSYDGQNPHRVLYMHDGQMLFDATHTWNNQEWQVDEVSGSLIAEGQVAPFIVVGIWNNGDYRHAEYFPEGAVAYLPESAKAELEARHQGVPRADGYLRFLTNELKPFIDQRFTVKPEREATFIAGSSMGGLISMYALMQYPDIFGGAAALSTHWIGLSEQNEAFPEAFRSYISGRLHLLTNHALYFDFGTVGLDALYIPHQAAVDSLLGAKAPEGLRHVSRRFEGAGHNETDWAARLHEPLLFLMRDDHSP</sequence>
<proteinExistence type="predicted"/>
<dbReference type="AlphaFoldDB" id="A0A345UFW6"/>
<evidence type="ECO:0000313" key="3">
    <source>
        <dbReference type="Proteomes" id="UP000254808"/>
    </source>
</evidence>
<evidence type="ECO:0000256" key="1">
    <source>
        <dbReference type="SAM" id="SignalP"/>
    </source>
</evidence>
<dbReference type="InterPro" id="IPR029058">
    <property type="entry name" value="AB_hydrolase_fold"/>
</dbReference>
<accession>A0A345UFW6</accession>
<dbReference type="KEGG" id="cprv:CYPRO_0079"/>
<dbReference type="OrthoDB" id="9803578at2"/>
<dbReference type="InterPro" id="IPR000801">
    <property type="entry name" value="Esterase-like"/>
</dbReference>
<keyword evidence="1" id="KW-0732">Signal</keyword>
<dbReference type="Pfam" id="PF00756">
    <property type="entry name" value="Esterase"/>
    <property type="match status" value="1"/>
</dbReference>
<evidence type="ECO:0000313" key="2">
    <source>
        <dbReference type="EMBL" id="AXI99367.1"/>
    </source>
</evidence>
<keyword evidence="3" id="KW-1185">Reference proteome</keyword>
<dbReference type="RefSeq" id="WP_114982611.1">
    <property type="nucleotide sequence ID" value="NZ_CP027806.1"/>
</dbReference>
<dbReference type="PANTHER" id="PTHR48098">
    <property type="entry name" value="ENTEROCHELIN ESTERASE-RELATED"/>
    <property type="match status" value="1"/>
</dbReference>
<reference evidence="2 3" key="1">
    <citation type="submission" date="2018-03" db="EMBL/GenBank/DDBJ databases">
        <title>Phenotypic and genomic properties of Cyclonatronum proteinivorum gen. nov., sp. nov., a haloalkaliphilic bacteroidete from soda lakes possessing Na+-translocating rhodopsin.</title>
        <authorList>
            <person name="Toshchakov S.V."/>
            <person name="Korzhenkov A."/>
            <person name="Samarov N.I."/>
            <person name="Kublanov I.V."/>
            <person name="Muntyan M.S."/>
            <person name="Sorokin D.Y."/>
        </authorList>
    </citation>
    <scope>NUCLEOTIDE SEQUENCE [LARGE SCALE GENOMIC DNA]</scope>
    <source>
        <strain evidence="2 3">Omega</strain>
    </source>
</reference>
<dbReference type="EMBL" id="CP027806">
    <property type="protein sequence ID" value="AXI99367.1"/>
    <property type="molecule type" value="Genomic_DNA"/>
</dbReference>
<protein>
    <submittedName>
        <fullName evidence="2">Enterochelin esterase</fullName>
    </submittedName>
</protein>
<name>A0A345UFW6_9BACT</name>
<dbReference type="SUPFAM" id="SSF53474">
    <property type="entry name" value="alpha/beta-Hydrolases"/>
    <property type="match status" value="1"/>
</dbReference>
<dbReference type="PANTHER" id="PTHR48098:SF6">
    <property type="entry name" value="FERRI-BACILLIBACTIN ESTERASE BESA"/>
    <property type="match status" value="1"/>
</dbReference>
<dbReference type="InterPro" id="IPR050583">
    <property type="entry name" value="Mycobacterial_A85_antigen"/>
</dbReference>
<feature type="chain" id="PRO_5016790128" evidence="1">
    <location>
        <begin position="23"/>
        <end position="329"/>
    </location>
</feature>
<feature type="signal peptide" evidence="1">
    <location>
        <begin position="1"/>
        <end position="22"/>
    </location>
</feature>
<dbReference type="Proteomes" id="UP000254808">
    <property type="component" value="Chromosome"/>
</dbReference>
<organism evidence="2 3">
    <name type="scientific">Cyclonatronum proteinivorum</name>
    <dbReference type="NCBI Taxonomy" id="1457365"/>
    <lineage>
        <taxon>Bacteria</taxon>
        <taxon>Pseudomonadati</taxon>
        <taxon>Balneolota</taxon>
        <taxon>Balneolia</taxon>
        <taxon>Balneolales</taxon>
        <taxon>Cyclonatronaceae</taxon>
        <taxon>Cyclonatronum</taxon>
    </lineage>
</organism>
<gene>
    <name evidence="2" type="ORF">CYPRO_0079</name>
</gene>